<keyword evidence="5" id="KW-0862">Zinc</keyword>
<protein>
    <recommendedName>
        <fullName evidence="10">C2H2-type domain-containing protein</fullName>
    </recommendedName>
</protein>
<feature type="domain" description="C2H2-type" evidence="10">
    <location>
        <begin position="297"/>
        <end position="324"/>
    </location>
</feature>
<evidence type="ECO:0000256" key="8">
    <source>
        <dbReference type="PROSITE-ProRule" id="PRU00042"/>
    </source>
</evidence>
<evidence type="ECO:0000256" key="3">
    <source>
        <dbReference type="ARBA" id="ARBA00022737"/>
    </source>
</evidence>
<keyword evidence="4 8" id="KW-0863">Zinc-finger</keyword>
<dbReference type="PANTHER" id="PTHR24409">
    <property type="entry name" value="ZINC FINGER PROTEIN 142"/>
    <property type="match status" value="1"/>
</dbReference>
<keyword evidence="6" id="KW-0238">DNA-binding</keyword>
<accession>A0A834I0M2</accession>
<feature type="compositionally biased region" description="Basic and acidic residues" evidence="9">
    <location>
        <begin position="37"/>
        <end position="47"/>
    </location>
</feature>
<dbReference type="FunFam" id="3.30.160.60:FF:002343">
    <property type="entry name" value="Zinc finger protein 33A"/>
    <property type="match status" value="2"/>
</dbReference>
<evidence type="ECO:0000313" key="12">
    <source>
        <dbReference type="Proteomes" id="UP000625711"/>
    </source>
</evidence>
<feature type="compositionally biased region" description="Acidic residues" evidence="9">
    <location>
        <begin position="16"/>
        <end position="36"/>
    </location>
</feature>
<evidence type="ECO:0000256" key="4">
    <source>
        <dbReference type="ARBA" id="ARBA00022771"/>
    </source>
</evidence>
<feature type="domain" description="C2H2-type" evidence="10">
    <location>
        <begin position="117"/>
        <end position="144"/>
    </location>
</feature>
<comment type="caution">
    <text evidence="11">The sequence shown here is derived from an EMBL/GenBank/DDBJ whole genome shotgun (WGS) entry which is preliminary data.</text>
</comment>
<reference evidence="11" key="1">
    <citation type="submission" date="2020-08" db="EMBL/GenBank/DDBJ databases">
        <title>Genome sequencing and assembly of the red palm weevil Rhynchophorus ferrugineus.</title>
        <authorList>
            <person name="Dias G.B."/>
            <person name="Bergman C.M."/>
            <person name="Manee M."/>
        </authorList>
    </citation>
    <scope>NUCLEOTIDE SEQUENCE</scope>
    <source>
        <strain evidence="11">AA-2017</strain>
        <tissue evidence="11">Whole larva</tissue>
    </source>
</reference>
<sequence length="552" mass="63965">MDDANSNENVIKTENESDSDYLQEDMPDYVGLEDIEETKRKETEKQNSGDNEIVNEFLKHSLYINQDENKDVDDDEENSMSSSNEEDTKCNICKQTFLDREDYNSHCQSRRIDDRKYCCCNCQKIFRDNSQLKVHSRKHTGEKPFGCLICGKKFTVNGNLNKHMRIHTGEKRFGCASCGKKFTQLAHLKDHSSIHSGEKPFKCDHCPGVFKTKARLKKHIRNHTDPNISKRTIPCPQCKMAMRNKRQLAAHLVTHDSEDKITDEQTGPFICKLCGKKFGKSSNLKRHEKHHLAEKGYPCSFCDKSFIMASRLKRHMDTHTGFKPYTCELCNRAFPSSQNLKRHIMTHTGEKPFECTVCNRSFLTLENLNRHKRTHTGEKPFTCKICSKHFAHSTTVKEHMRTVHTSEKPYTCLWCSKQFAISRVMYRHVKEKHPEHFQKFKAENHVAPNLKKARAKFSQIDGFSMNETGQNNVDSIKSEPLDGYDALEYSSRGLLEQIKTEPRSEEDAEPKNIEKVVIKHEINDDNVKRELEINLPLINNNVAVKKEETDWS</sequence>
<keyword evidence="3" id="KW-0677">Repeat</keyword>
<dbReference type="PROSITE" id="PS50157">
    <property type="entry name" value="ZINC_FINGER_C2H2_2"/>
    <property type="match status" value="11"/>
</dbReference>
<dbReference type="Proteomes" id="UP000625711">
    <property type="component" value="Unassembled WGS sequence"/>
</dbReference>
<dbReference type="FunFam" id="3.30.160.60:FF:000446">
    <property type="entry name" value="Zinc finger protein"/>
    <property type="match status" value="1"/>
</dbReference>
<feature type="domain" description="C2H2-type" evidence="10">
    <location>
        <begin position="353"/>
        <end position="380"/>
    </location>
</feature>
<dbReference type="GO" id="GO:0000122">
    <property type="term" value="P:negative regulation of transcription by RNA polymerase II"/>
    <property type="evidence" value="ECO:0007669"/>
    <property type="project" value="UniProtKB-ARBA"/>
</dbReference>
<evidence type="ECO:0000313" key="11">
    <source>
        <dbReference type="EMBL" id="KAF7270308.1"/>
    </source>
</evidence>
<dbReference type="FunFam" id="3.30.160.60:FF:000624">
    <property type="entry name" value="zinc finger protein 697"/>
    <property type="match status" value="1"/>
</dbReference>
<dbReference type="FunFam" id="3.30.160.60:FF:001465">
    <property type="entry name" value="Zinc finger protein 560"/>
    <property type="match status" value="1"/>
</dbReference>
<feature type="domain" description="C2H2-type" evidence="10">
    <location>
        <begin position="145"/>
        <end position="172"/>
    </location>
</feature>
<dbReference type="GO" id="GO:0000977">
    <property type="term" value="F:RNA polymerase II transcription regulatory region sequence-specific DNA binding"/>
    <property type="evidence" value="ECO:0007669"/>
    <property type="project" value="TreeGrafter"/>
</dbReference>
<dbReference type="OrthoDB" id="1095242at2759"/>
<feature type="domain" description="C2H2-type" evidence="10">
    <location>
        <begin position="325"/>
        <end position="352"/>
    </location>
</feature>
<dbReference type="GO" id="GO:0008270">
    <property type="term" value="F:zinc ion binding"/>
    <property type="evidence" value="ECO:0007669"/>
    <property type="project" value="UniProtKB-KW"/>
</dbReference>
<gene>
    <name evidence="11" type="ORF">GWI33_016709</name>
</gene>
<keyword evidence="12" id="KW-1185">Reference proteome</keyword>
<dbReference type="Pfam" id="PF13912">
    <property type="entry name" value="zf-C2H2_6"/>
    <property type="match status" value="1"/>
</dbReference>
<comment type="subcellular location">
    <subcellularLocation>
        <location evidence="1">Nucleus</location>
    </subcellularLocation>
</comment>
<keyword evidence="2" id="KW-0479">Metal-binding</keyword>
<feature type="region of interest" description="Disordered" evidence="9">
    <location>
        <begin position="67"/>
        <end position="86"/>
    </location>
</feature>
<feature type="compositionally biased region" description="Polar residues" evidence="9">
    <location>
        <begin position="1"/>
        <end position="12"/>
    </location>
</feature>
<organism evidence="11 12">
    <name type="scientific">Rhynchophorus ferrugineus</name>
    <name type="common">Red palm weevil</name>
    <name type="synonym">Curculio ferrugineus</name>
    <dbReference type="NCBI Taxonomy" id="354439"/>
    <lineage>
        <taxon>Eukaryota</taxon>
        <taxon>Metazoa</taxon>
        <taxon>Ecdysozoa</taxon>
        <taxon>Arthropoda</taxon>
        <taxon>Hexapoda</taxon>
        <taxon>Insecta</taxon>
        <taxon>Pterygota</taxon>
        <taxon>Neoptera</taxon>
        <taxon>Endopterygota</taxon>
        <taxon>Coleoptera</taxon>
        <taxon>Polyphaga</taxon>
        <taxon>Cucujiformia</taxon>
        <taxon>Curculionidae</taxon>
        <taxon>Dryophthorinae</taxon>
        <taxon>Rhynchophorus</taxon>
    </lineage>
</organism>
<dbReference type="EMBL" id="JAACXV010014113">
    <property type="protein sequence ID" value="KAF7270308.1"/>
    <property type="molecule type" value="Genomic_DNA"/>
</dbReference>
<dbReference type="InterPro" id="IPR013087">
    <property type="entry name" value="Znf_C2H2_type"/>
</dbReference>
<feature type="domain" description="C2H2-type" evidence="10">
    <location>
        <begin position="233"/>
        <end position="260"/>
    </location>
</feature>
<feature type="domain" description="C2H2-type" evidence="10">
    <location>
        <begin position="381"/>
        <end position="409"/>
    </location>
</feature>
<evidence type="ECO:0000259" key="10">
    <source>
        <dbReference type="PROSITE" id="PS50157"/>
    </source>
</evidence>
<dbReference type="Gene3D" id="3.30.160.60">
    <property type="entry name" value="Classic Zinc Finger"/>
    <property type="match status" value="10"/>
</dbReference>
<feature type="domain" description="C2H2-type" evidence="10">
    <location>
        <begin position="201"/>
        <end position="228"/>
    </location>
</feature>
<proteinExistence type="predicted"/>
<name>A0A834I0M2_RHYFE</name>
<keyword evidence="7" id="KW-0539">Nucleus</keyword>
<feature type="domain" description="C2H2-type" evidence="10">
    <location>
        <begin position="410"/>
        <end position="433"/>
    </location>
</feature>
<evidence type="ECO:0000256" key="6">
    <source>
        <dbReference type="ARBA" id="ARBA00023125"/>
    </source>
</evidence>
<dbReference type="AlphaFoldDB" id="A0A834I0M2"/>
<dbReference type="SMART" id="SM00355">
    <property type="entry name" value="ZnF_C2H2"/>
    <property type="match status" value="12"/>
</dbReference>
<evidence type="ECO:0000256" key="2">
    <source>
        <dbReference type="ARBA" id="ARBA00022723"/>
    </source>
</evidence>
<dbReference type="FunFam" id="3.30.160.60:FF:000072">
    <property type="entry name" value="zinc finger protein 143 isoform X1"/>
    <property type="match status" value="1"/>
</dbReference>
<evidence type="ECO:0000256" key="9">
    <source>
        <dbReference type="SAM" id="MobiDB-lite"/>
    </source>
</evidence>
<evidence type="ECO:0000256" key="1">
    <source>
        <dbReference type="ARBA" id="ARBA00004123"/>
    </source>
</evidence>
<feature type="domain" description="C2H2-type" evidence="10">
    <location>
        <begin position="269"/>
        <end position="296"/>
    </location>
</feature>
<dbReference type="SUPFAM" id="SSF57667">
    <property type="entry name" value="beta-beta-alpha zinc fingers"/>
    <property type="match status" value="6"/>
</dbReference>
<dbReference type="PROSITE" id="PS00028">
    <property type="entry name" value="ZINC_FINGER_C2H2_1"/>
    <property type="match status" value="11"/>
</dbReference>
<feature type="region of interest" description="Disordered" evidence="9">
    <location>
        <begin position="1"/>
        <end position="52"/>
    </location>
</feature>
<evidence type="ECO:0000256" key="5">
    <source>
        <dbReference type="ARBA" id="ARBA00022833"/>
    </source>
</evidence>
<dbReference type="GO" id="GO:0005634">
    <property type="term" value="C:nucleus"/>
    <property type="evidence" value="ECO:0007669"/>
    <property type="project" value="UniProtKB-SubCell"/>
</dbReference>
<evidence type="ECO:0000256" key="7">
    <source>
        <dbReference type="ARBA" id="ARBA00023242"/>
    </source>
</evidence>
<dbReference type="Pfam" id="PF00096">
    <property type="entry name" value="zf-C2H2"/>
    <property type="match status" value="5"/>
</dbReference>
<dbReference type="GO" id="GO:0000981">
    <property type="term" value="F:DNA-binding transcription factor activity, RNA polymerase II-specific"/>
    <property type="evidence" value="ECO:0007669"/>
    <property type="project" value="TreeGrafter"/>
</dbReference>
<dbReference type="GO" id="GO:0045595">
    <property type="term" value="P:regulation of cell differentiation"/>
    <property type="evidence" value="ECO:0007669"/>
    <property type="project" value="UniProtKB-ARBA"/>
</dbReference>
<dbReference type="FunFam" id="3.30.160.60:FF:000912">
    <property type="entry name" value="Zinc finger protein 660"/>
    <property type="match status" value="1"/>
</dbReference>
<dbReference type="PANTHER" id="PTHR24409:SF295">
    <property type="entry name" value="AZ2-RELATED"/>
    <property type="match status" value="1"/>
</dbReference>
<feature type="domain" description="C2H2-type" evidence="10">
    <location>
        <begin position="173"/>
        <end position="200"/>
    </location>
</feature>
<dbReference type="Pfam" id="PF12874">
    <property type="entry name" value="zf-met"/>
    <property type="match status" value="1"/>
</dbReference>
<dbReference type="Pfam" id="PF13894">
    <property type="entry name" value="zf-C2H2_4"/>
    <property type="match status" value="1"/>
</dbReference>
<dbReference type="InterPro" id="IPR036236">
    <property type="entry name" value="Znf_C2H2_sf"/>
</dbReference>
<dbReference type="FunFam" id="3.30.160.60:FF:000145">
    <property type="entry name" value="Zinc finger protein 574"/>
    <property type="match status" value="1"/>
</dbReference>